<dbReference type="EMBL" id="CP041690">
    <property type="protein sequence ID" value="QEE19285.1"/>
    <property type="molecule type" value="Genomic_DNA"/>
</dbReference>
<dbReference type="KEGG" id="yti:FNA67_03470"/>
<proteinExistence type="predicted"/>
<name>A0A5B9DK45_9HYPH</name>
<dbReference type="Gene3D" id="2.40.128.130">
    <property type="entry name" value="Autotransporter beta-domain"/>
    <property type="match status" value="1"/>
</dbReference>
<dbReference type="PROSITE" id="PS51208">
    <property type="entry name" value="AUTOTRANSPORTER"/>
    <property type="match status" value="1"/>
</dbReference>
<dbReference type="AlphaFoldDB" id="A0A5B9DK45"/>
<evidence type="ECO:0000313" key="1">
    <source>
        <dbReference type="EMBL" id="QEE19285.1"/>
    </source>
</evidence>
<dbReference type="Pfam" id="PF03797">
    <property type="entry name" value="Autotransporter"/>
    <property type="match status" value="1"/>
</dbReference>
<dbReference type="InterPro" id="IPR036709">
    <property type="entry name" value="Autotransporte_beta_dom_sf"/>
</dbReference>
<organism evidence="1 2">
    <name type="scientific">Paradevosia tibetensis</name>
    <dbReference type="NCBI Taxonomy" id="1447062"/>
    <lineage>
        <taxon>Bacteria</taxon>
        <taxon>Pseudomonadati</taxon>
        <taxon>Pseudomonadota</taxon>
        <taxon>Alphaproteobacteria</taxon>
        <taxon>Hyphomicrobiales</taxon>
        <taxon>Devosiaceae</taxon>
        <taxon>Paradevosia</taxon>
    </lineage>
</organism>
<dbReference type="Proteomes" id="UP000321062">
    <property type="component" value="Chromosome"/>
</dbReference>
<gene>
    <name evidence="1" type="ORF">FNA67_03470</name>
</gene>
<dbReference type="NCBIfam" id="TIGR01414">
    <property type="entry name" value="autotrans_barl"/>
    <property type="match status" value="1"/>
</dbReference>
<sequence>MDYSLALGQVLVEPFAGVSVVGVGADSFRESGGAAALNGAGFSQSAAVTTLGLRGNWTVDASETSILSLNAGLSWRHAFNANPAVRDLTFNSGGAVFQVAGAPAASDSLALEAGLDFETTAGLNFGVNYSGQVAGAFQSHSLKAGLGFTF</sequence>
<keyword evidence="2" id="KW-1185">Reference proteome</keyword>
<dbReference type="OrthoDB" id="7872833at2"/>
<dbReference type="SUPFAM" id="SSF103515">
    <property type="entry name" value="Autotransporter"/>
    <property type="match status" value="1"/>
</dbReference>
<dbReference type="InterPro" id="IPR005546">
    <property type="entry name" value="Autotransporte_beta"/>
</dbReference>
<reference evidence="1 2" key="1">
    <citation type="journal article" date="2015" name="Int. J. Syst. Evol. Microbiol.">
        <title>Youhaiella tibetensis gen. nov., sp. nov., isolated from subsurface sediment.</title>
        <authorList>
            <person name="Wang Y.X."/>
            <person name="Huang F.Q."/>
            <person name="Nogi Y."/>
            <person name="Pang S.J."/>
            <person name="Wang P.K."/>
            <person name="Lv J."/>
        </authorList>
    </citation>
    <scope>NUCLEOTIDE SEQUENCE [LARGE SCALE GENOMIC DNA]</scope>
    <source>
        <strain evidence="2">fig4</strain>
    </source>
</reference>
<evidence type="ECO:0000313" key="2">
    <source>
        <dbReference type="Proteomes" id="UP000321062"/>
    </source>
</evidence>
<dbReference type="GO" id="GO:0019867">
    <property type="term" value="C:outer membrane"/>
    <property type="evidence" value="ECO:0007669"/>
    <property type="project" value="InterPro"/>
</dbReference>
<dbReference type="InterPro" id="IPR006315">
    <property type="entry name" value="OM_autotransptr_brl_dom"/>
</dbReference>
<protein>
    <submittedName>
        <fullName evidence="1">Autotransporter outer membrane beta-barrel domain-containing protein</fullName>
    </submittedName>
</protein>
<accession>A0A5B9DK45</accession>